<evidence type="ECO:0000313" key="1">
    <source>
        <dbReference type="EMBL" id="OQP44202.1"/>
    </source>
</evidence>
<accession>A0A1V9EDN5</accession>
<keyword evidence="2" id="KW-1185">Reference proteome</keyword>
<dbReference type="AlphaFoldDB" id="A0A1V9EDN5"/>
<dbReference type="EMBL" id="LVXG01000036">
    <property type="protein sequence ID" value="OQP44202.1"/>
    <property type="molecule type" value="Genomic_DNA"/>
</dbReference>
<dbReference type="Proteomes" id="UP000192610">
    <property type="component" value="Unassembled WGS sequence"/>
</dbReference>
<protein>
    <submittedName>
        <fullName evidence="1">Uncharacterized protein</fullName>
    </submittedName>
</protein>
<dbReference type="RefSeq" id="WP_081203000.1">
    <property type="nucleotide sequence ID" value="NZ_FOCZ01000009.1"/>
</dbReference>
<dbReference type="OrthoDB" id="673636at2"/>
<reference evidence="2" key="1">
    <citation type="submission" date="2016-04" db="EMBL/GenBank/DDBJ databases">
        <authorList>
            <person name="Chen L."/>
            <person name="Zhuang W."/>
            <person name="Wang G."/>
        </authorList>
    </citation>
    <scope>NUCLEOTIDE SEQUENCE [LARGE SCALE GENOMIC DNA]</scope>
    <source>
        <strain evidence="2">17621</strain>
    </source>
</reference>
<name>A0A1V9EDN5_9BACT</name>
<comment type="caution">
    <text evidence="1">The sequence shown here is derived from an EMBL/GenBank/DDBJ whole genome shotgun (WGS) entry which is preliminary data.</text>
</comment>
<organism evidence="1 2">
    <name type="scientific">Niastella yeongjuensis</name>
    <dbReference type="NCBI Taxonomy" id="354355"/>
    <lineage>
        <taxon>Bacteria</taxon>
        <taxon>Pseudomonadati</taxon>
        <taxon>Bacteroidota</taxon>
        <taxon>Chitinophagia</taxon>
        <taxon>Chitinophagales</taxon>
        <taxon>Chitinophagaceae</taxon>
        <taxon>Niastella</taxon>
    </lineage>
</organism>
<evidence type="ECO:0000313" key="2">
    <source>
        <dbReference type="Proteomes" id="UP000192610"/>
    </source>
</evidence>
<dbReference type="STRING" id="354355.SAMN05660816_04823"/>
<sequence>MIFLKEHLRKKNYDWAVMHHHCKENNEPNRRTFNPLNGYQVLFIINHFGKSIGKLTITDGCQLEELISTQLPLELKSELSVFNWLRGIYLYYSN</sequence>
<proteinExistence type="predicted"/>
<gene>
    <name evidence="1" type="ORF">A4H97_33475</name>
</gene>